<protein>
    <submittedName>
        <fullName evidence="1">Uncharacterized protein</fullName>
    </submittedName>
</protein>
<dbReference type="AlphaFoldDB" id="A0A3S3QA46"/>
<evidence type="ECO:0000313" key="1">
    <source>
        <dbReference type="EMBL" id="RWR81542.1"/>
    </source>
</evidence>
<evidence type="ECO:0000313" key="2">
    <source>
        <dbReference type="Proteomes" id="UP000283530"/>
    </source>
</evidence>
<comment type="caution">
    <text evidence="1">The sequence shown here is derived from an EMBL/GenBank/DDBJ whole genome shotgun (WGS) entry which is preliminary data.</text>
</comment>
<gene>
    <name evidence="1" type="ORF">CKAN_01022900</name>
</gene>
<reference evidence="1 2" key="1">
    <citation type="journal article" date="2019" name="Nat. Plants">
        <title>Stout camphor tree genome fills gaps in understanding of flowering plant genome evolution.</title>
        <authorList>
            <person name="Chaw S.M."/>
            <person name="Liu Y.C."/>
            <person name="Wu Y.W."/>
            <person name="Wang H.Y."/>
            <person name="Lin C.I."/>
            <person name="Wu C.S."/>
            <person name="Ke H.M."/>
            <person name="Chang L.Y."/>
            <person name="Hsu C.Y."/>
            <person name="Yang H.T."/>
            <person name="Sudianto E."/>
            <person name="Hsu M.H."/>
            <person name="Wu K.P."/>
            <person name="Wang L.N."/>
            <person name="Leebens-Mack J.H."/>
            <person name="Tsai I.J."/>
        </authorList>
    </citation>
    <scope>NUCLEOTIDE SEQUENCE [LARGE SCALE GENOMIC DNA]</scope>
    <source>
        <strain evidence="2">cv. Chaw 1501</strain>
        <tissue evidence="1">Young leaves</tissue>
    </source>
</reference>
<dbReference type="Proteomes" id="UP000283530">
    <property type="component" value="Unassembled WGS sequence"/>
</dbReference>
<proteinExistence type="predicted"/>
<keyword evidence="2" id="KW-1185">Reference proteome</keyword>
<organism evidence="1 2">
    <name type="scientific">Cinnamomum micranthum f. kanehirae</name>
    <dbReference type="NCBI Taxonomy" id="337451"/>
    <lineage>
        <taxon>Eukaryota</taxon>
        <taxon>Viridiplantae</taxon>
        <taxon>Streptophyta</taxon>
        <taxon>Embryophyta</taxon>
        <taxon>Tracheophyta</taxon>
        <taxon>Spermatophyta</taxon>
        <taxon>Magnoliopsida</taxon>
        <taxon>Magnoliidae</taxon>
        <taxon>Laurales</taxon>
        <taxon>Lauraceae</taxon>
        <taxon>Cinnamomum</taxon>
    </lineage>
</organism>
<sequence>MATQTPFVVQNENMHFHSGKVAGGAKVDVPKSEQKGKKIRKALADISKNGRASLSTAAKASSLRDRSVVHGNQKPKSIPNNLGLTEVEIQRCNEWAKEGIEHIHFSGNDSLALQKDFAEERINKKVEKVISALRGWTQMSYGFGRSREEFGDDPEDFMKLEPDPEVILPIIDVSFFTSDGNKFDDPFLGETHDVWSIPDSMFDLKLKEEYE</sequence>
<name>A0A3S3QA46_9MAGN</name>
<accession>A0A3S3QA46</accession>
<dbReference type="EMBL" id="QPKB01000004">
    <property type="protein sequence ID" value="RWR81542.1"/>
    <property type="molecule type" value="Genomic_DNA"/>
</dbReference>
<dbReference type="OrthoDB" id="1905229at2759"/>